<reference evidence="2 3" key="1">
    <citation type="journal article" date="2019" name="Nat. Ecol. Evol.">
        <title>Megaphylogeny resolves global patterns of mushroom evolution.</title>
        <authorList>
            <person name="Varga T."/>
            <person name="Krizsan K."/>
            <person name="Foldi C."/>
            <person name="Dima B."/>
            <person name="Sanchez-Garcia M."/>
            <person name="Sanchez-Ramirez S."/>
            <person name="Szollosi G.J."/>
            <person name="Szarkandi J.G."/>
            <person name="Papp V."/>
            <person name="Albert L."/>
            <person name="Andreopoulos W."/>
            <person name="Angelini C."/>
            <person name="Antonin V."/>
            <person name="Barry K.W."/>
            <person name="Bougher N.L."/>
            <person name="Buchanan P."/>
            <person name="Buyck B."/>
            <person name="Bense V."/>
            <person name="Catcheside P."/>
            <person name="Chovatia M."/>
            <person name="Cooper J."/>
            <person name="Damon W."/>
            <person name="Desjardin D."/>
            <person name="Finy P."/>
            <person name="Geml J."/>
            <person name="Haridas S."/>
            <person name="Hughes K."/>
            <person name="Justo A."/>
            <person name="Karasinski D."/>
            <person name="Kautmanova I."/>
            <person name="Kiss B."/>
            <person name="Kocsube S."/>
            <person name="Kotiranta H."/>
            <person name="LaButti K.M."/>
            <person name="Lechner B.E."/>
            <person name="Liimatainen K."/>
            <person name="Lipzen A."/>
            <person name="Lukacs Z."/>
            <person name="Mihaltcheva S."/>
            <person name="Morgado L.N."/>
            <person name="Niskanen T."/>
            <person name="Noordeloos M.E."/>
            <person name="Ohm R.A."/>
            <person name="Ortiz-Santana B."/>
            <person name="Ovrebo C."/>
            <person name="Racz N."/>
            <person name="Riley R."/>
            <person name="Savchenko A."/>
            <person name="Shiryaev A."/>
            <person name="Soop K."/>
            <person name="Spirin V."/>
            <person name="Szebenyi C."/>
            <person name="Tomsovsky M."/>
            <person name="Tulloss R.E."/>
            <person name="Uehling J."/>
            <person name="Grigoriev I.V."/>
            <person name="Vagvolgyi C."/>
            <person name="Papp T."/>
            <person name="Martin F.M."/>
            <person name="Miettinen O."/>
            <person name="Hibbett D.S."/>
            <person name="Nagy L.G."/>
        </authorList>
    </citation>
    <scope>NUCLEOTIDE SEQUENCE [LARGE SCALE GENOMIC DNA]</scope>
    <source>
        <strain evidence="2 3">CBS 309.79</strain>
    </source>
</reference>
<accession>A0A5C3Q0X4</accession>
<name>A0A5C3Q0X4_9AGAR</name>
<evidence type="ECO:0000313" key="2">
    <source>
        <dbReference type="EMBL" id="TFK95745.1"/>
    </source>
</evidence>
<proteinExistence type="predicted"/>
<dbReference type="EMBL" id="ML178875">
    <property type="protein sequence ID" value="TFK95745.1"/>
    <property type="molecule type" value="Genomic_DNA"/>
</dbReference>
<keyword evidence="1" id="KW-0732">Signal</keyword>
<evidence type="ECO:0000256" key="1">
    <source>
        <dbReference type="SAM" id="SignalP"/>
    </source>
</evidence>
<feature type="signal peptide" evidence="1">
    <location>
        <begin position="1"/>
        <end position="22"/>
    </location>
</feature>
<dbReference type="Proteomes" id="UP000305067">
    <property type="component" value="Unassembled WGS sequence"/>
</dbReference>
<dbReference type="AlphaFoldDB" id="A0A5C3Q0X4"/>
<organism evidence="2 3">
    <name type="scientific">Pterulicium gracile</name>
    <dbReference type="NCBI Taxonomy" id="1884261"/>
    <lineage>
        <taxon>Eukaryota</taxon>
        <taxon>Fungi</taxon>
        <taxon>Dikarya</taxon>
        <taxon>Basidiomycota</taxon>
        <taxon>Agaricomycotina</taxon>
        <taxon>Agaricomycetes</taxon>
        <taxon>Agaricomycetidae</taxon>
        <taxon>Agaricales</taxon>
        <taxon>Pleurotineae</taxon>
        <taxon>Pterulaceae</taxon>
        <taxon>Pterulicium</taxon>
    </lineage>
</organism>
<sequence>MKGLAGSSWFLVSLFRTSGVLTAADNTRISPFPARRRLTASKIPLCCREPSMIFVTLSARKRCPISRLQRSERRI</sequence>
<evidence type="ECO:0008006" key="4">
    <source>
        <dbReference type="Google" id="ProtNLM"/>
    </source>
</evidence>
<gene>
    <name evidence="2" type="ORF">BDV98DRAFT_577242</name>
</gene>
<keyword evidence="3" id="KW-1185">Reference proteome</keyword>
<protein>
    <recommendedName>
        <fullName evidence="4">Secreted protein</fullName>
    </recommendedName>
</protein>
<feature type="chain" id="PRO_5023058122" description="Secreted protein" evidence="1">
    <location>
        <begin position="23"/>
        <end position="75"/>
    </location>
</feature>
<evidence type="ECO:0000313" key="3">
    <source>
        <dbReference type="Proteomes" id="UP000305067"/>
    </source>
</evidence>